<dbReference type="EMBL" id="CP083974">
    <property type="protein sequence ID" value="UZF43256.1"/>
    <property type="molecule type" value="Genomic_DNA"/>
</dbReference>
<name>A0AA46WRX7_RHORH</name>
<dbReference type="RefSeq" id="WP_265571919.1">
    <property type="nucleotide sequence ID" value="NZ_CP083974.1"/>
</dbReference>
<evidence type="ECO:0000259" key="4">
    <source>
        <dbReference type="PROSITE" id="PS51000"/>
    </source>
</evidence>
<dbReference type="SUPFAM" id="SSF46785">
    <property type="entry name" value="Winged helix' DNA-binding domain"/>
    <property type="match status" value="1"/>
</dbReference>
<dbReference type="InterPro" id="IPR001034">
    <property type="entry name" value="DeoR_HTH"/>
</dbReference>
<reference evidence="5 6" key="1">
    <citation type="journal article" date="2021" name="Front. Microbiol.">
        <title>Bacterial Transformation of Aromatic Monomers in Softwood Black Liquor.</title>
        <authorList>
            <person name="Navas L.E."/>
            <person name="Dexter G."/>
            <person name="Liu J."/>
            <person name="Levy-Booth D."/>
            <person name="Cho M."/>
            <person name="Jang S.K."/>
            <person name="Mansfield S.D."/>
            <person name="Renneckar S."/>
            <person name="Mohn W.W."/>
            <person name="Eltis L.D."/>
        </authorList>
    </citation>
    <scope>NUCLEOTIDE SEQUENCE [LARGE SCALE GENOMIC DNA]</scope>
    <source>
        <strain evidence="5 6">GD02</strain>
    </source>
</reference>
<dbReference type="InterPro" id="IPR018356">
    <property type="entry name" value="Tscrpt_reg_HTH_DeoR_CS"/>
</dbReference>
<keyword evidence="3" id="KW-0804">Transcription</keyword>
<dbReference type="InterPro" id="IPR036388">
    <property type="entry name" value="WH-like_DNA-bd_sf"/>
</dbReference>
<dbReference type="InterPro" id="IPR013196">
    <property type="entry name" value="HTH_11"/>
</dbReference>
<evidence type="ECO:0000256" key="1">
    <source>
        <dbReference type="ARBA" id="ARBA00023015"/>
    </source>
</evidence>
<dbReference type="InterPro" id="IPR026881">
    <property type="entry name" value="WYL_dom"/>
</dbReference>
<dbReference type="Pfam" id="PF08279">
    <property type="entry name" value="HTH_11"/>
    <property type="match status" value="1"/>
</dbReference>
<dbReference type="InterPro" id="IPR051534">
    <property type="entry name" value="CBASS_pafABC_assoc_protein"/>
</dbReference>
<dbReference type="GO" id="GO:0003677">
    <property type="term" value="F:DNA binding"/>
    <property type="evidence" value="ECO:0007669"/>
    <property type="project" value="UniProtKB-KW"/>
</dbReference>
<protein>
    <submittedName>
        <fullName evidence="5">YafY family transcriptional regulator</fullName>
    </submittedName>
</protein>
<evidence type="ECO:0000256" key="2">
    <source>
        <dbReference type="ARBA" id="ARBA00023125"/>
    </source>
</evidence>
<proteinExistence type="predicted"/>
<dbReference type="PIRSF" id="PIRSF016838">
    <property type="entry name" value="PafC"/>
    <property type="match status" value="1"/>
</dbReference>
<evidence type="ECO:0000313" key="5">
    <source>
        <dbReference type="EMBL" id="UZF43256.1"/>
    </source>
</evidence>
<dbReference type="Proteomes" id="UP001162740">
    <property type="component" value="Chromosome"/>
</dbReference>
<sequence>MADVTERMLALLSILQTGRAIGGDELARRLQVSRRTLRRDVDRLRGYGYPVETRSGPGGFYRLASGRSMPPLVLDDDEAVAVLLGLGALAATGPAEGGLDDAATRAYGKLDQFLPARLRPRVAAVRSTVETSALQAPSVSAELLGTVAEAVARCDTLTFDYVDAQGSPTSRRVEPYRQVHHLVRWYLLGWDVDREDWRVFRLDRVRDLLRTGRPFAPRPLPAGSATEYLRQGLRQGRTPVHLDVAASATRVADALKYQDAEIRPTGDDRTEVDLAVESWQWLVLALAALDADVRMRAAPEIVRSCAVFADRLRATAQNAVVPSEAENAVIPSEERAR</sequence>
<evidence type="ECO:0000256" key="3">
    <source>
        <dbReference type="ARBA" id="ARBA00023163"/>
    </source>
</evidence>
<dbReference type="InterPro" id="IPR036390">
    <property type="entry name" value="WH_DNA-bd_sf"/>
</dbReference>
<dbReference type="AlphaFoldDB" id="A0AA46WRX7"/>
<dbReference type="PANTHER" id="PTHR34580">
    <property type="match status" value="1"/>
</dbReference>
<dbReference type="Pfam" id="PF13280">
    <property type="entry name" value="WYL"/>
    <property type="match status" value="1"/>
</dbReference>
<dbReference type="PANTHER" id="PTHR34580:SF3">
    <property type="entry name" value="PROTEIN PAFB"/>
    <property type="match status" value="1"/>
</dbReference>
<dbReference type="InterPro" id="IPR028349">
    <property type="entry name" value="PafC-like"/>
</dbReference>
<organism evidence="5 6">
    <name type="scientific">Rhodococcus rhodochrous</name>
    <dbReference type="NCBI Taxonomy" id="1829"/>
    <lineage>
        <taxon>Bacteria</taxon>
        <taxon>Bacillati</taxon>
        <taxon>Actinomycetota</taxon>
        <taxon>Actinomycetes</taxon>
        <taxon>Mycobacteriales</taxon>
        <taxon>Nocardiaceae</taxon>
        <taxon>Rhodococcus</taxon>
    </lineage>
</organism>
<dbReference type="Gene3D" id="1.10.10.10">
    <property type="entry name" value="Winged helix-like DNA-binding domain superfamily/Winged helix DNA-binding domain"/>
    <property type="match status" value="1"/>
</dbReference>
<dbReference type="PROSITE" id="PS00894">
    <property type="entry name" value="HTH_DEOR_1"/>
    <property type="match status" value="1"/>
</dbReference>
<dbReference type="PROSITE" id="PS51000">
    <property type="entry name" value="HTH_DEOR_2"/>
    <property type="match status" value="1"/>
</dbReference>
<evidence type="ECO:0000313" key="6">
    <source>
        <dbReference type="Proteomes" id="UP001162740"/>
    </source>
</evidence>
<accession>A0AA46WRX7</accession>
<feature type="domain" description="HTH deoR-type" evidence="4">
    <location>
        <begin position="4"/>
        <end position="59"/>
    </location>
</feature>
<keyword evidence="1" id="KW-0805">Transcription regulation</keyword>
<keyword evidence="2" id="KW-0238">DNA-binding</keyword>
<dbReference type="GO" id="GO:0003700">
    <property type="term" value="F:DNA-binding transcription factor activity"/>
    <property type="evidence" value="ECO:0007669"/>
    <property type="project" value="InterPro"/>
</dbReference>
<dbReference type="PROSITE" id="PS52050">
    <property type="entry name" value="WYL"/>
    <property type="match status" value="1"/>
</dbReference>
<gene>
    <name evidence="5" type="ORF">KUM34_015190</name>
</gene>